<comment type="subcellular location">
    <subcellularLocation>
        <location evidence="3">Cytoplasm</location>
        <location evidence="3">Cytoskeleton</location>
        <location evidence="3">Cilium axoneme</location>
    </subcellularLocation>
</comment>
<reference evidence="5 6" key="1">
    <citation type="submission" date="2024-03" db="EMBL/GenBank/DDBJ databases">
        <title>Adaptation during the transition from Ophiocordyceps entomopathogen to insect associate is accompanied by gene loss and intensified selection.</title>
        <authorList>
            <person name="Ward C.M."/>
            <person name="Onetto C.A."/>
            <person name="Borneman A.R."/>
        </authorList>
    </citation>
    <scope>NUCLEOTIDE SEQUENCE [LARGE SCALE GENOMIC DNA]</scope>
    <source>
        <strain evidence="5">AWRI1</strain>
        <tissue evidence="5">Single Adult Female</tissue>
    </source>
</reference>
<evidence type="ECO:0000256" key="4">
    <source>
        <dbReference type="SAM" id="Coils"/>
    </source>
</evidence>
<dbReference type="EMBL" id="JBBCAQ010000022">
    <property type="protein sequence ID" value="KAK7590963.1"/>
    <property type="molecule type" value="Genomic_DNA"/>
</dbReference>
<keyword evidence="4" id="KW-0175">Coiled coil</keyword>
<proteinExistence type="inferred from homology"/>
<evidence type="ECO:0000256" key="1">
    <source>
        <dbReference type="ARBA" id="ARBA00007209"/>
    </source>
</evidence>
<evidence type="ECO:0000256" key="3">
    <source>
        <dbReference type="RuleBase" id="RU367040"/>
    </source>
</evidence>
<dbReference type="GO" id="GO:0005634">
    <property type="term" value="C:nucleus"/>
    <property type="evidence" value="ECO:0007669"/>
    <property type="project" value="TreeGrafter"/>
</dbReference>
<dbReference type="PANTHER" id="PTHR19960">
    <property type="entry name" value="TEKTIN"/>
    <property type="match status" value="1"/>
</dbReference>
<evidence type="ECO:0000313" key="6">
    <source>
        <dbReference type="Proteomes" id="UP001367676"/>
    </source>
</evidence>
<dbReference type="InterPro" id="IPR000435">
    <property type="entry name" value="Tektins"/>
</dbReference>
<keyword evidence="6" id="KW-1185">Reference proteome</keyword>
<keyword evidence="2" id="KW-0963">Cytoplasm</keyword>
<evidence type="ECO:0000313" key="5">
    <source>
        <dbReference type="EMBL" id="KAK7590963.1"/>
    </source>
</evidence>
<sequence>MFCKIKLQKEVEDLETNIHYLNQKLKDAETQHQRLLITRSNLEKDLQLKVNSLFIDREKCLGLRKSCPITSFVKH</sequence>
<organism evidence="5 6">
    <name type="scientific">Parthenolecanium corni</name>
    <dbReference type="NCBI Taxonomy" id="536013"/>
    <lineage>
        <taxon>Eukaryota</taxon>
        <taxon>Metazoa</taxon>
        <taxon>Ecdysozoa</taxon>
        <taxon>Arthropoda</taxon>
        <taxon>Hexapoda</taxon>
        <taxon>Insecta</taxon>
        <taxon>Pterygota</taxon>
        <taxon>Neoptera</taxon>
        <taxon>Paraneoptera</taxon>
        <taxon>Hemiptera</taxon>
        <taxon>Sternorrhyncha</taxon>
        <taxon>Coccoidea</taxon>
        <taxon>Coccidae</taxon>
        <taxon>Parthenolecanium</taxon>
    </lineage>
</organism>
<dbReference type="GO" id="GO:0005930">
    <property type="term" value="C:axoneme"/>
    <property type="evidence" value="ECO:0007669"/>
    <property type="project" value="UniProtKB-SubCell"/>
</dbReference>
<comment type="caution">
    <text evidence="5">The sequence shown here is derived from an EMBL/GenBank/DDBJ whole genome shotgun (WGS) entry which is preliminary data.</text>
</comment>
<accession>A0AAN9TL13</accession>
<dbReference type="AlphaFoldDB" id="A0AAN9TL13"/>
<comment type="similarity">
    <text evidence="1 3">Belongs to the tektin family.</text>
</comment>
<gene>
    <name evidence="5" type="ORF">V9T40_002576</name>
</gene>
<feature type="coiled-coil region" evidence="4">
    <location>
        <begin position="4"/>
        <end position="45"/>
    </location>
</feature>
<dbReference type="InterPro" id="IPR048256">
    <property type="entry name" value="Tektin-like"/>
</dbReference>
<dbReference type="GO" id="GO:0060294">
    <property type="term" value="P:cilium movement involved in cell motility"/>
    <property type="evidence" value="ECO:0007669"/>
    <property type="project" value="UniProtKB-UniRule"/>
</dbReference>
<name>A0AAN9TL13_9HEMI</name>
<dbReference type="PANTHER" id="PTHR19960:SF11">
    <property type="entry name" value="TEKTIN"/>
    <property type="match status" value="1"/>
</dbReference>
<keyword evidence="3" id="KW-0282">Flagellum</keyword>
<dbReference type="GO" id="GO:0060271">
    <property type="term" value="P:cilium assembly"/>
    <property type="evidence" value="ECO:0007669"/>
    <property type="project" value="UniProtKB-UniRule"/>
</dbReference>
<evidence type="ECO:0000256" key="2">
    <source>
        <dbReference type="ARBA" id="ARBA00022490"/>
    </source>
</evidence>
<dbReference type="GO" id="GO:0015630">
    <property type="term" value="C:microtubule cytoskeleton"/>
    <property type="evidence" value="ECO:0007669"/>
    <property type="project" value="UniProtKB-UniRule"/>
</dbReference>
<dbReference type="Proteomes" id="UP001367676">
    <property type="component" value="Unassembled WGS sequence"/>
</dbReference>
<keyword evidence="3" id="KW-0969">Cilium</keyword>
<dbReference type="Pfam" id="PF03148">
    <property type="entry name" value="Tektin"/>
    <property type="match status" value="1"/>
</dbReference>
<keyword evidence="3" id="KW-0966">Cell projection</keyword>
<protein>
    <recommendedName>
        <fullName evidence="3">Tektin</fullName>
    </recommendedName>
</protein>